<gene>
    <name evidence="2" type="ORF">E5342_15105</name>
    <name evidence="1" type="ORF">ERS852560_00160</name>
</gene>
<dbReference type="Proteomes" id="UP000310032">
    <property type="component" value="Unassembled WGS sequence"/>
</dbReference>
<dbReference type="InterPro" id="IPR036388">
    <property type="entry name" value="WH-like_DNA-bd_sf"/>
</dbReference>
<evidence type="ECO:0000313" key="2">
    <source>
        <dbReference type="EMBL" id="TGY55163.1"/>
    </source>
</evidence>
<evidence type="ECO:0000313" key="1">
    <source>
        <dbReference type="EMBL" id="CUP51211.1"/>
    </source>
</evidence>
<dbReference type="EMBL" id="SRYM01000052">
    <property type="protein sequence ID" value="TGY55163.1"/>
    <property type="molecule type" value="Genomic_DNA"/>
</dbReference>
<dbReference type="EMBL" id="CZBM01000001">
    <property type="protein sequence ID" value="CUP51211.1"/>
    <property type="molecule type" value="Genomic_DNA"/>
</dbReference>
<accession>A0A174NVD4</accession>
<reference evidence="1 3" key="1">
    <citation type="submission" date="2015-09" db="EMBL/GenBank/DDBJ databases">
        <authorList>
            <consortium name="Pathogen Informatics"/>
        </authorList>
    </citation>
    <scope>NUCLEOTIDE SEQUENCE [LARGE SCALE GENOMIC DNA]</scope>
    <source>
        <strain evidence="1 3">2789STDY5834948</strain>
    </source>
</reference>
<dbReference type="AlphaFoldDB" id="A0A174NVD4"/>
<name>A0A174NVD4_PARDI</name>
<evidence type="ECO:0000313" key="4">
    <source>
        <dbReference type="Proteomes" id="UP000310032"/>
    </source>
</evidence>
<protein>
    <submittedName>
        <fullName evidence="2">Terminase</fullName>
    </submittedName>
</protein>
<dbReference type="Proteomes" id="UP000095332">
    <property type="component" value="Unassembled WGS sequence"/>
</dbReference>
<reference evidence="2 4" key="2">
    <citation type="submission" date="2019-04" db="EMBL/GenBank/DDBJ databases">
        <title>Microbes associate with the intestines of laboratory mice.</title>
        <authorList>
            <person name="Navarre W."/>
            <person name="Wong E."/>
            <person name="Huang K."/>
            <person name="Tropini C."/>
            <person name="Ng K."/>
            <person name="Yu B."/>
        </authorList>
    </citation>
    <scope>NUCLEOTIDE SEQUENCE [LARGE SCALE GENOMIC DNA]</scope>
    <source>
        <strain evidence="2 4">NM39_I3</strain>
    </source>
</reference>
<organism evidence="1 3">
    <name type="scientific">Parabacteroides distasonis</name>
    <dbReference type="NCBI Taxonomy" id="823"/>
    <lineage>
        <taxon>Bacteria</taxon>
        <taxon>Pseudomonadati</taxon>
        <taxon>Bacteroidota</taxon>
        <taxon>Bacteroidia</taxon>
        <taxon>Bacteroidales</taxon>
        <taxon>Tannerellaceae</taxon>
        <taxon>Parabacteroides</taxon>
    </lineage>
</organism>
<dbReference type="Gene3D" id="1.10.10.10">
    <property type="entry name" value="Winged helix-like DNA-binding domain superfamily/Winged helix DNA-binding domain"/>
    <property type="match status" value="1"/>
</dbReference>
<sequence>MSKKELEKSKELARLYYLNGDTQKLVAEKVGVSRVTINKWVSDGGWDTMRMAKSITRKELVTKMMQKANDKLEEGNMSFDEMAKLSASIKELDKQTNAVTILEVLTAYNEWLVVRMQVDKELTTDLVKTMNRYQDMFLSEQIGNNKSLFNGN</sequence>
<dbReference type="RefSeq" id="WP_057327591.1">
    <property type="nucleotide sequence ID" value="NZ_CZBM01000001.1"/>
</dbReference>
<proteinExistence type="predicted"/>
<evidence type="ECO:0000313" key="3">
    <source>
        <dbReference type="Proteomes" id="UP000095332"/>
    </source>
</evidence>